<proteinExistence type="predicted"/>
<dbReference type="Proteomes" id="UP000028702">
    <property type="component" value="Unassembled WGS sequence"/>
</dbReference>
<dbReference type="CDD" id="cd02440">
    <property type="entry name" value="AdoMet_MTases"/>
    <property type="match status" value="1"/>
</dbReference>
<organism evidence="2 3">
    <name type="scientific">Tepidicaulis marinus</name>
    <dbReference type="NCBI Taxonomy" id="1333998"/>
    <lineage>
        <taxon>Bacteria</taxon>
        <taxon>Pseudomonadati</taxon>
        <taxon>Pseudomonadota</taxon>
        <taxon>Alphaproteobacteria</taxon>
        <taxon>Hyphomicrobiales</taxon>
        <taxon>Parvibaculaceae</taxon>
        <taxon>Tepidicaulis</taxon>
    </lineage>
</organism>
<dbReference type="RefSeq" id="WP_045447657.1">
    <property type="nucleotide sequence ID" value="NZ_BBIO01000012.1"/>
</dbReference>
<dbReference type="PANTHER" id="PTHR43861">
    <property type="entry name" value="TRANS-ACONITATE 2-METHYLTRANSFERASE-RELATED"/>
    <property type="match status" value="1"/>
</dbReference>
<protein>
    <submittedName>
        <fullName evidence="2">Conserved protein</fullName>
    </submittedName>
</protein>
<accession>A0A081BCV2</accession>
<reference evidence="2 3" key="1">
    <citation type="submission" date="2014-07" db="EMBL/GenBank/DDBJ databases">
        <title>Tepidicaulis marinum gen. nov., sp. nov., a novel marine bacterium denitrifying nitrate to nitrous oxide strictly under microaerobic conditions.</title>
        <authorList>
            <person name="Takeuchi M."/>
            <person name="Yamagishi T."/>
            <person name="Kamagata Y."/>
            <person name="Oshima K."/>
            <person name="Hattori M."/>
            <person name="Katayama T."/>
            <person name="Hanada S."/>
            <person name="Tamaki H."/>
            <person name="Marumo K."/>
            <person name="Maeda H."/>
            <person name="Nedachi M."/>
            <person name="Iwasaki W."/>
            <person name="Suwa Y."/>
            <person name="Sakata S."/>
        </authorList>
    </citation>
    <scope>NUCLEOTIDE SEQUENCE [LARGE SCALE GENOMIC DNA]</scope>
    <source>
        <strain evidence="2 3">MA2</strain>
    </source>
</reference>
<evidence type="ECO:0000313" key="2">
    <source>
        <dbReference type="EMBL" id="GAK45870.1"/>
    </source>
</evidence>
<dbReference type="eggNOG" id="COG2226">
    <property type="taxonomic scope" value="Bacteria"/>
</dbReference>
<evidence type="ECO:0000313" key="3">
    <source>
        <dbReference type="Proteomes" id="UP000028702"/>
    </source>
</evidence>
<dbReference type="Pfam" id="PF08241">
    <property type="entry name" value="Methyltransf_11"/>
    <property type="match status" value="1"/>
</dbReference>
<sequence length="265" mass="29245">MSNTIDFDERTAKAVEAMYLTPDVVAQRAEVIKALAPKPGEHLLDIGAGPGLLAYDLARLAGENGRVLGIDTSEPMVKMARTRCAALPQAEFEVGDAVKLAGVEGAFDAAVSTQVYEYVADMDGALKALHRVLRPGGRALILDTDWDSIVWHASDRRLMQRVLHCWDDHLADPHLPATLAVKLRRAGFTLMRMDVVPMTSLGYQPHSYAAGMMHGILGFVRANGERHGLSADEIQTWYDDQLHLAERGEFFFSLNRYMFLAVKPV</sequence>
<dbReference type="STRING" id="1333998.M2A_2369"/>
<name>A0A081BCV2_9HYPH</name>
<dbReference type="Gene3D" id="3.40.50.150">
    <property type="entry name" value="Vaccinia Virus protein VP39"/>
    <property type="match status" value="1"/>
</dbReference>
<dbReference type="EMBL" id="BBIO01000012">
    <property type="protein sequence ID" value="GAK45870.1"/>
    <property type="molecule type" value="Genomic_DNA"/>
</dbReference>
<gene>
    <name evidence="2" type="ORF">M2A_2369</name>
</gene>
<dbReference type="SUPFAM" id="SSF53335">
    <property type="entry name" value="S-adenosyl-L-methionine-dependent methyltransferases"/>
    <property type="match status" value="1"/>
</dbReference>
<comment type="caution">
    <text evidence="2">The sequence shown here is derived from an EMBL/GenBank/DDBJ whole genome shotgun (WGS) entry which is preliminary data.</text>
</comment>
<evidence type="ECO:0000259" key="1">
    <source>
        <dbReference type="Pfam" id="PF08241"/>
    </source>
</evidence>
<dbReference type="InterPro" id="IPR013216">
    <property type="entry name" value="Methyltransf_11"/>
</dbReference>
<keyword evidence="3" id="KW-1185">Reference proteome</keyword>
<dbReference type="InterPro" id="IPR029063">
    <property type="entry name" value="SAM-dependent_MTases_sf"/>
</dbReference>
<dbReference type="AlphaFoldDB" id="A0A081BCV2"/>
<feature type="domain" description="Methyltransferase type 11" evidence="1">
    <location>
        <begin position="44"/>
        <end position="141"/>
    </location>
</feature>
<dbReference type="GO" id="GO:0008757">
    <property type="term" value="F:S-adenosylmethionine-dependent methyltransferase activity"/>
    <property type="evidence" value="ECO:0007669"/>
    <property type="project" value="InterPro"/>
</dbReference>